<evidence type="ECO:0000313" key="2">
    <source>
        <dbReference type="Proteomes" id="UP000265431"/>
    </source>
</evidence>
<accession>A0A399QT96</accession>
<dbReference type="AlphaFoldDB" id="A0A399QT96"/>
<proteinExistence type="predicted"/>
<dbReference type="EMBL" id="QWGB01000011">
    <property type="protein sequence ID" value="RIJ20779.1"/>
    <property type="molecule type" value="Genomic_DNA"/>
</dbReference>
<keyword evidence="2" id="KW-1185">Reference proteome</keyword>
<gene>
    <name evidence="1" type="ORF">D1224_14260</name>
</gene>
<name>A0A399QT96_9PROT</name>
<evidence type="ECO:0008006" key="3">
    <source>
        <dbReference type="Google" id="ProtNLM"/>
    </source>
</evidence>
<comment type="caution">
    <text evidence="1">The sequence shown here is derived from an EMBL/GenBank/DDBJ whole genome shotgun (WGS) entry which is preliminary data.</text>
</comment>
<reference evidence="1 2" key="1">
    <citation type="submission" date="2018-08" db="EMBL/GenBank/DDBJ databases">
        <title>Henriciella mobilis sp. nov., isolated from seawater.</title>
        <authorList>
            <person name="Cheng H."/>
            <person name="Wu Y.-H."/>
            <person name="Xu X.-W."/>
            <person name="Guo L.-L."/>
        </authorList>
    </citation>
    <scope>NUCLEOTIDE SEQUENCE [LARGE SCALE GENOMIC DNA]</scope>
    <source>
        <strain evidence="1 2">CCUG66934</strain>
    </source>
</reference>
<organism evidence="1 2">
    <name type="scientific">Henriciella barbarensis</name>
    <dbReference type="NCBI Taxonomy" id="86342"/>
    <lineage>
        <taxon>Bacteria</taxon>
        <taxon>Pseudomonadati</taxon>
        <taxon>Pseudomonadota</taxon>
        <taxon>Alphaproteobacteria</taxon>
        <taxon>Hyphomonadales</taxon>
        <taxon>Hyphomonadaceae</taxon>
        <taxon>Henriciella</taxon>
    </lineage>
</organism>
<evidence type="ECO:0000313" key="1">
    <source>
        <dbReference type="EMBL" id="RIJ20779.1"/>
    </source>
</evidence>
<sequence length="74" mass="8776">MQPPTFSNVPKNPFRYFKTKPEIIRLAVMMCLRFPLPLRNVEDLFHDRVIKVSRGAGKRRRVCIKMTTRRELSS</sequence>
<protein>
    <recommendedName>
        <fullName evidence="3">Transposase</fullName>
    </recommendedName>
</protein>
<dbReference type="Proteomes" id="UP000265431">
    <property type="component" value="Unassembled WGS sequence"/>
</dbReference>